<evidence type="ECO:0000313" key="3">
    <source>
        <dbReference type="Proteomes" id="UP001141552"/>
    </source>
</evidence>
<feature type="domain" description="F-box" evidence="1">
    <location>
        <begin position="3"/>
        <end position="50"/>
    </location>
</feature>
<dbReference type="SUPFAM" id="SSF81383">
    <property type="entry name" value="F-box domain"/>
    <property type="match status" value="1"/>
</dbReference>
<dbReference type="SMART" id="SM00256">
    <property type="entry name" value="FBOX"/>
    <property type="match status" value="1"/>
</dbReference>
<evidence type="ECO:0000313" key="2">
    <source>
        <dbReference type="EMBL" id="KAJ4825243.1"/>
    </source>
</evidence>
<dbReference type="Pfam" id="PF07734">
    <property type="entry name" value="FBA_1"/>
    <property type="match status" value="1"/>
</dbReference>
<comment type="caution">
    <text evidence="2">The sequence shown here is derived from an EMBL/GenBank/DDBJ whole genome shotgun (WGS) entry which is preliminary data.</text>
</comment>
<dbReference type="PANTHER" id="PTHR31672">
    <property type="entry name" value="BNACNNG10540D PROTEIN"/>
    <property type="match status" value="1"/>
</dbReference>
<dbReference type="InterPro" id="IPR011043">
    <property type="entry name" value="Gal_Oxase/kelch_b-propeller"/>
</dbReference>
<sequence length="380" mass="43759">MAATNSSYLPPEIVEEILALLPIDSIHRFRFLSKSWFSLLAIKFELPKKLLRCRRKGDQFLFDAVVLPEYGGDVKDTVYTGPELPGGIRSYAFVGSCNGLVCLQRKKQFFYAKCTKELEMLVLNPVTGICRKLPERRHYNPYVYGFGYDSASDDYKVFLAGDGANVEIFSLKTGSWKKVKNPDRDYLQDILCLGGTGILLNGALHWGNNTKIIAFDLNKEMFYDVPCTPNQISRRNLYGHYTLGVVGEYLCMCTLDRYISFDTTLDRFVRKATNIVWVMKEYCNGASWVPFISYTIASYGYLEYVSDFIPRSFKDGRYMLLEFAETIHRLKWNNNLEESDEAEKYSKKIKFYIYSRNEDIPYTETLASPYTETLTSPYAS</sequence>
<name>A0A9Q0F5B0_9ROSI</name>
<dbReference type="SUPFAM" id="SSF50965">
    <property type="entry name" value="Galactose oxidase, central domain"/>
    <property type="match status" value="1"/>
</dbReference>
<reference evidence="2" key="2">
    <citation type="journal article" date="2023" name="Plants (Basel)">
        <title>Annotation of the Turnera subulata (Passifloraceae) Draft Genome Reveals the S-Locus Evolved after the Divergence of Turneroideae from Passifloroideae in a Stepwise Manner.</title>
        <authorList>
            <person name="Henning P.M."/>
            <person name="Roalson E.H."/>
            <person name="Mir W."/>
            <person name="McCubbin A.G."/>
            <person name="Shore J.S."/>
        </authorList>
    </citation>
    <scope>NUCLEOTIDE SEQUENCE</scope>
    <source>
        <strain evidence="2">F60SS</strain>
    </source>
</reference>
<protein>
    <recommendedName>
        <fullName evidence="1">F-box domain-containing protein</fullName>
    </recommendedName>
</protein>
<dbReference type="AlphaFoldDB" id="A0A9Q0F5B0"/>
<accession>A0A9Q0F5B0</accession>
<gene>
    <name evidence="2" type="ORF">Tsubulata_029948</name>
</gene>
<dbReference type="InterPro" id="IPR017451">
    <property type="entry name" value="F-box-assoc_interact_dom"/>
</dbReference>
<organism evidence="2 3">
    <name type="scientific">Turnera subulata</name>
    <dbReference type="NCBI Taxonomy" id="218843"/>
    <lineage>
        <taxon>Eukaryota</taxon>
        <taxon>Viridiplantae</taxon>
        <taxon>Streptophyta</taxon>
        <taxon>Embryophyta</taxon>
        <taxon>Tracheophyta</taxon>
        <taxon>Spermatophyta</taxon>
        <taxon>Magnoliopsida</taxon>
        <taxon>eudicotyledons</taxon>
        <taxon>Gunneridae</taxon>
        <taxon>Pentapetalae</taxon>
        <taxon>rosids</taxon>
        <taxon>fabids</taxon>
        <taxon>Malpighiales</taxon>
        <taxon>Passifloraceae</taxon>
        <taxon>Turnera</taxon>
    </lineage>
</organism>
<dbReference type="EMBL" id="JAKUCV010006964">
    <property type="protein sequence ID" value="KAJ4825243.1"/>
    <property type="molecule type" value="Genomic_DNA"/>
</dbReference>
<evidence type="ECO:0000259" key="1">
    <source>
        <dbReference type="PROSITE" id="PS50181"/>
    </source>
</evidence>
<dbReference type="PANTHER" id="PTHR31672:SF13">
    <property type="entry name" value="F-BOX PROTEIN CPR30-LIKE"/>
    <property type="match status" value="1"/>
</dbReference>
<dbReference type="InterPro" id="IPR036047">
    <property type="entry name" value="F-box-like_dom_sf"/>
</dbReference>
<dbReference type="OrthoDB" id="591557at2759"/>
<dbReference type="Pfam" id="PF00646">
    <property type="entry name" value="F-box"/>
    <property type="match status" value="1"/>
</dbReference>
<dbReference type="Proteomes" id="UP001141552">
    <property type="component" value="Unassembled WGS sequence"/>
</dbReference>
<dbReference type="PROSITE" id="PS50181">
    <property type="entry name" value="FBOX"/>
    <property type="match status" value="1"/>
</dbReference>
<dbReference type="InterPro" id="IPR006527">
    <property type="entry name" value="F-box-assoc_dom_typ1"/>
</dbReference>
<dbReference type="NCBIfam" id="TIGR01640">
    <property type="entry name" value="F_box_assoc_1"/>
    <property type="match status" value="1"/>
</dbReference>
<keyword evidence="3" id="KW-1185">Reference proteome</keyword>
<proteinExistence type="predicted"/>
<reference evidence="2" key="1">
    <citation type="submission" date="2022-02" db="EMBL/GenBank/DDBJ databases">
        <authorList>
            <person name="Henning P.M."/>
            <person name="McCubbin A.G."/>
            <person name="Shore J.S."/>
        </authorList>
    </citation>
    <scope>NUCLEOTIDE SEQUENCE</scope>
    <source>
        <strain evidence="2">F60SS</strain>
        <tissue evidence="2">Leaves</tissue>
    </source>
</reference>
<dbReference type="InterPro" id="IPR050796">
    <property type="entry name" value="SCF_F-box_component"/>
</dbReference>
<dbReference type="InterPro" id="IPR001810">
    <property type="entry name" value="F-box_dom"/>
</dbReference>